<name>A0A0B6WW11_9BACT</name>
<reference evidence="1 2" key="2">
    <citation type="submission" date="2015-01" db="EMBL/GenBank/DDBJ databases">
        <title>Complete genome sequence of Pyrinomonas methylaliphatogenes type strain K22T.</title>
        <authorList>
            <person name="Lee K.C.Y."/>
            <person name="Power J.F."/>
            <person name="Dunfield P.F."/>
            <person name="Morgan X.C."/>
            <person name="Huttenhower C."/>
            <person name="Stott M.B."/>
        </authorList>
    </citation>
    <scope>NUCLEOTIDE SEQUENCE [LARGE SCALE GENOMIC DNA]</scope>
    <source>
        <strain evidence="1 2">K22</strain>
    </source>
</reference>
<organism evidence="1 2">
    <name type="scientific">Pyrinomonas methylaliphatogenes</name>
    <dbReference type="NCBI Taxonomy" id="454194"/>
    <lineage>
        <taxon>Bacteria</taxon>
        <taxon>Pseudomonadati</taxon>
        <taxon>Acidobacteriota</taxon>
        <taxon>Blastocatellia</taxon>
        <taxon>Blastocatellales</taxon>
        <taxon>Pyrinomonadaceae</taxon>
        <taxon>Pyrinomonas</taxon>
    </lineage>
</organism>
<gene>
    <name evidence="1" type="ORF">PYK22_00333</name>
</gene>
<dbReference type="STRING" id="454194.PYK22_00333"/>
<accession>A0A0B6WW11</accession>
<evidence type="ECO:0000313" key="2">
    <source>
        <dbReference type="Proteomes" id="UP000031518"/>
    </source>
</evidence>
<sequence>MSEFAARALLNKEGRSLILVQEVYMRHVSLLGSLFLLFPLNAAAVTAYPQEKKAGRLIAITPNRLAPELYSEKLTLRITLMNLPGANEPRSLWQGEYKVYFVAEREFEKIMRQLKREGRDRELTPELFPQKVLLAQGSFAKNGLKTLSERTFIVKGIDFKRKIPTDQQTSFATIMSFYSIKVYDAKLGKTIYDSGVFFSPPFEVQGNDQRSMAPLSTIYLNFYVSEDGDIYKSSRKEDSGREVWGMTR</sequence>
<dbReference type="Proteomes" id="UP000031518">
    <property type="component" value="Unassembled WGS sequence"/>
</dbReference>
<proteinExistence type="predicted"/>
<protein>
    <submittedName>
        <fullName evidence="1">Uncharacterized protein</fullName>
    </submittedName>
</protein>
<keyword evidence="2" id="KW-1185">Reference proteome</keyword>
<dbReference type="EMBL" id="CBXV010000001">
    <property type="protein sequence ID" value="CDM64340.1"/>
    <property type="molecule type" value="Genomic_DNA"/>
</dbReference>
<dbReference type="AlphaFoldDB" id="A0A0B6WW11"/>
<reference evidence="1 2" key="1">
    <citation type="submission" date="2013-12" db="EMBL/GenBank/DDBJ databases">
        <authorList>
            <person name="Stott M."/>
        </authorList>
    </citation>
    <scope>NUCLEOTIDE SEQUENCE [LARGE SCALE GENOMIC DNA]</scope>
    <source>
        <strain evidence="1 2">K22</strain>
    </source>
</reference>
<evidence type="ECO:0000313" key="1">
    <source>
        <dbReference type="EMBL" id="CDM64340.1"/>
    </source>
</evidence>